<dbReference type="SUPFAM" id="SSF46565">
    <property type="entry name" value="Chaperone J-domain"/>
    <property type="match status" value="1"/>
</dbReference>
<dbReference type="InParanoid" id="A7AQX2"/>
<reference evidence="2" key="3">
    <citation type="journal article" date="2021" name="Int. J. Parasitol.">
        <title>Comparative analysis of gene expression between Babesia bovis blood stages and kinetes allowed by improved genome annotation.</title>
        <authorList>
            <person name="Ueti M.W."/>
            <person name="Johnson W.C."/>
            <person name="Kappmeyer L.S."/>
            <person name="Herndon D.R."/>
            <person name="Mousel M.R."/>
            <person name="Reif K.E."/>
            <person name="Taus N.S."/>
            <person name="Ifeonu O.O."/>
            <person name="Silva J.C."/>
            <person name="Suarez C.E."/>
            <person name="Brayton K.A."/>
        </authorList>
    </citation>
    <scope>NUCLEOTIDE SEQUENCE [LARGE SCALE GENOMIC DNA]</scope>
</reference>
<reference evidence="2" key="2">
    <citation type="journal article" date="2020" name="Data Brief">
        <title>Transcriptome dataset of Babesia bovis life stages within vertebrate and invertebrate hosts.</title>
        <authorList>
            <person name="Ueti M.W."/>
            <person name="Johnson W.C."/>
            <person name="Kappmeyer L.S."/>
            <person name="Herndon D.R."/>
            <person name="Mousel M.R."/>
            <person name="Reif K.E."/>
            <person name="Taus N.S."/>
            <person name="Ifeonu O.O."/>
            <person name="Silva J.C."/>
            <person name="Suarez C.E."/>
            <person name="Brayton K.A."/>
        </authorList>
    </citation>
    <scope>NUCLEOTIDE SEQUENCE [LARGE SCALE GENOMIC DNA]</scope>
</reference>
<evidence type="ECO:0008006" key="3">
    <source>
        <dbReference type="Google" id="ProtNLM"/>
    </source>
</evidence>
<reference evidence="1 2" key="1">
    <citation type="journal article" date="2007" name="PLoS Pathog.">
        <title>Genome sequence of Babesia bovis and comparative analysis of apicomplexan hemoprotozoa.</title>
        <authorList>
            <person name="Brayton K.A."/>
            <person name="Lau A.O.T."/>
            <person name="Herndon D.R."/>
            <person name="Hannick L."/>
            <person name="Kappmeyer L.S."/>
            <person name="Berens S.J."/>
            <person name="Bidwell S.L."/>
            <person name="Brown W.C."/>
            <person name="Crabtree J."/>
            <person name="Fadrosh D."/>
            <person name="Feldblum T."/>
            <person name="Forberger H.A."/>
            <person name="Haas B.J."/>
            <person name="Howell J.M."/>
            <person name="Khouri H."/>
            <person name="Koo H."/>
            <person name="Mann D.J."/>
            <person name="Norimine J."/>
            <person name="Paulsen I.T."/>
            <person name="Radune D."/>
            <person name="Ren Q."/>
            <person name="Smith R.K. Jr."/>
            <person name="Suarez C.E."/>
            <person name="White O."/>
            <person name="Wortman J.R."/>
            <person name="Knowles D.P. Jr."/>
            <person name="McElwain T.F."/>
            <person name="Nene V.M."/>
        </authorList>
    </citation>
    <scope>NUCLEOTIDE SEQUENCE [LARGE SCALE GENOMIC DNA]</scope>
    <source>
        <strain evidence="1">T2Bo</strain>
    </source>
</reference>
<comment type="caution">
    <text evidence="1">The sequence shown here is derived from an EMBL/GenBank/DDBJ whole genome shotgun (WGS) entry which is preliminary data.</text>
</comment>
<dbReference type="GeneID" id="5478743"/>
<organism evidence="1 2">
    <name type="scientific">Babesia bovis</name>
    <dbReference type="NCBI Taxonomy" id="5865"/>
    <lineage>
        <taxon>Eukaryota</taxon>
        <taxon>Sar</taxon>
        <taxon>Alveolata</taxon>
        <taxon>Apicomplexa</taxon>
        <taxon>Aconoidasida</taxon>
        <taxon>Piroplasmida</taxon>
        <taxon>Babesiidae</taxon>
        <taxon>Babesia</taxon>
    </lineage>
</organism>
<dbReference type="KEGG" id="bbo:BBOV_IV005800"/>
<dbReference type="InterPro" id="IPR036869">
    <property type="entry name" value="J_dom_sf"/>
</dbReference>
<proteinExistence type="predicted"/>
<dbReference type="Proteomes" id="UP000002173">
    <property type="component" value="Unassembled WGS sequence"/>
</dbReference>
<name>A7AQX2_BABBO</name>
<dbReference type="eggNOG" id="KOG0431">
    <property type="taxonomic scope" value="Eukaryota"/>
</dbReference>
<keyword evidence="2" id="KW-1185">Reference proteome</keyword>
<dbReference type="AlphaFoldDB" id="A7AQX2"/>
<dbReference type="VEuPathDB" id="PiroplasmaDB:BBOV_IV005800"/>
<accession>A7AQX2</accession>
<protein>
    <recommendedName>
        <fullName evidence="3">DnaJ domain containing protein</fullName>
    </recommendedName>
</protein>
<dbReference type="Gene3D" id="1.10.287.110">
    <property type="entry name" value="DnaJ domain"/>
    <property type="match status" value="1"/>
</dbReference>
<sequence length="400" mass="44677">MTGTKLPWNWWRKKRLEDILDVLKGNVNPLTGTRLSRRVEAPSADIINLGDTITSNGSPYRTENGSDMPSKPLNFVDHPNSNEMDLFGNQESNRDLDMFAGYNGSNIDASSNRVADNRLPNSLWPTVATCNNNEDMITFDTGVAPKDDMDSLFDLEPLNKPKSQADYESCFLQDPPGMKSTFNFDHLIATPKVVDTVVTMDEIDQLVYQTGEPAKGATATSLDADKTDLLLDSAFSGPTNKEPIQVHPFSSPYDPFLIQSSQHDENDNEDFTLLLEESFRDMGWRGSSGSPNASASNKALISEQQREIAEQLQQWAYNDSGELKDVRALLFTLGKVLWADAKWAPVDISICTAPKEAVKPHYHKALLICHPDKHTRSDWQTLLKAQLLTQALHEAWSYLV</sequence>
<evidence type="ECO:0000313" key="2">
    <source>
        <dbReference type="Proteomes" id="UP000002173"/>
    </source>
</evidence>
<dbReference type="RefSeq" id="XP_001610509.1">
    <property type="nucleotide sequence ID" value="XM_001610459.1"/>
</dbReference>
<dbReference type="EMBL" id="AAXT01000002">
    <property type="protein sequence ID" value="EDO06941.1"/>
    <property type="molecule type" value="Genomic_DNA"/>
</dbReference>
<gene>
    <name evidence="1" type="ORF">BBOV_IV005800</name>
</gene>
<evidence type="ECO:0000313" key="1">
    <source>
        <dbReference type="EMBL" id="EDO06941.1"/>
    </source>
</evidence>
<dbReference type="STRING" id="5865.A7AQX2"/>